<name>A0A811P4N3_9POAL</name>
<evidence type="ECO:0000313" key="1">
    <source>
        <dbReference type="EMBL" id="CAD6233500.1"/>
    </source>
</evidence>
<gene>
    <name evidence="1" type="ORF">NCGR_LOCUS22836</name>
</gene>
<evidence type="ECO:0000313" key="2">
    <source>
        <dbReference type="Proteomes" id="UP000604825"/>
    </source>
</evidence>
<reference evidence="1" key="1">
    <citation type="submission" date="2020-10" db="EMBL/GenBank/DDBJ databases">
        <authorList>
            <person name="Han B."/>
            <person name="Lu T."/>
            <person name="Zhao Q."/>
            <person name="Huang X."/>
            <person name="Zhao Y."/>
        </authorList>
    </citation>
    <scope>NUCLEOTIDE SEQUENCE</scope>
</reference>
<dbReference type="AlphaFoldDB" id="A0A811P4N3"/>
<proteinExistence type="predicted"/>
<protein>
    <submittedName>
        <fullName evidence="1">Uncharacterized protein</fullName>
    </submittedName>
</protein>
<dbReference type="Proteomes" id="UP000604825">
    <property type="component" value="Unassembled WGS sequence"/>
</dbReference>
<sequence>MEVENQSPNGEMAFASSNHARMEPGSPVRQMPLRSQYHERHIMTNACVVPDRVEMEVESPPGLGSPGLQNQSPFAAVASPIASPGGMGAGCLGYHMADSPAWVLTPSPVRNITRRIQQMDGPSGRLGVAMPPSVAAGHALRETPSPLMLALGELKEFVRIFLIYVYHGE</sequence>
<accession>A0A811P4N3</accession>
<dbReference type="OrthoDB" id="687091at2759"/>
<dbReference type="EMBL" id="CAJGYO010000005">
    <property type="protein sequence ID" value="CAD6233500.1"/>
    <property type="molecule type" value="Genomic_DNA"/>
</dbReference>
<keyword evidence="2" id="KW-1185">Reference proteome</keyword>
<comment type="caution">
    <text evidence="1">The sequence shown here is derived from an EMBL/GenBank/DDBJ whole genome shotgun (WGS) entry which is preliminary data.</text>
</comment>
<organism evidence="1 2">
    <name type="scientific">Miscanthus lutarioriparius</name>
    <dbReference type="NCBI Taxonomy" id="422564"/>
    <lineage>
        <taxon>Eukaryota</taxon>
        <taxon>Viridiplantae</taxon>
        <taxon>Streptophyta</taxon>
        <taxon>Embryophyta</taxon>
        <taxon>Tracheophyta</taxon>
        <taxon>Spermatophyta</taxon>
        <taxon>Magnoliopsida</taxon>
        <taxon>Liliopsida</taxon>
        <taxon>Poales</taxon>
        <taxon>Poaceae</taxon>
        <taxon>PACMAD clade</taxon>
        <taxon>Panicoideae</taxon>
        <taxon>Andropogonodae</taxon>
        <taxon>Andropogoneae</taxon>
        <taxon>Saccharinae</taxon>
        <taxon>Miscanthus</taxon>
    </lineage>
</organism>